<gene>
    <name evidence="2" type="ORF">LTR24_002796</name>
</gene>
<name>A0ABR0KH58_9EURO</name>
<evidence type="ECO:0000256" key="1">
    <source>
        <dbReference type="SAM" id="MobiDB-lite"/>
    </source>
</evidence>
<feature type="region of interest" description="Disordered" evidence="1">
    <location>
        <begin position="1"/>
        <end position="41"/>
    </location>
</feature>
<sequence length="155" mass="17821">MSCFTGQQSEHELTREQRKRRHDATNLTKPQSPTKRARTAATTDAVNDVLLPSALSIADILPRIRRSAYALGLLTVKYDDLETDVAYVERMVRESKAKDVEHCEAWDEVMQKNPTTFRGVVRTQALLSIYRCCRGRGSLNDSSLWIFRRLRFPYS</sequence>
<reference evidence="2 3" key="1">
    <citation type="submission" date="2023-08" db="EMBL/GenBank/DDBJ databases">
        <title>Black Yeasts Isolated from many extreme environments.</title>
        <authorList>
            <person name="Coleine C."/>
            <person name="Stajich J.E."/>
            <person name="Selbmann L."/>
        </authorList>
    </citation>
    <scope>NUCLEOTIDE SEQUENCE [LARGE SCALE GENOMIC DNA]</scope>
    <source>
        <strain evidence="2 3">CCFEE 5885</strain>
    </source>
</reference>
<protein>
    <submittedName>
        <fullName evidence="2">Uncharacterized protein</fullName>
    </submittedName>
</protein>
<dbReference type="Proteomes" id="UP001345013">
    <property type="component" value="Unassembled WGS sequence"/>
</dbReference>
<comment type="caution">
    <text evidence="2">The sequence shown here is derived from an EMBL/GenBank/DDBJ whole genome shotgun (WGS) entry which is preliminary data.</text>
</comment>
<organism evidence="2 3">
    <name type="scientific">Lithohypha guttulata</name>
    <dbReference type="NCBI Taxonomy" id="1690604"/>
    <lineage>
        <taxon>Eukaryota</taxon>
        <taxon>Fungi</taxon>
        <taxon>Dikarya</taxon>
        <taxon>Ascomycota</taxon>
        <taxon>Pezizomycotina</taxon>
        <taxon>Eurotiomycetes</taxon>
        <taxon>Chaetothyriomycetidae</taxon>
        <taxon>Chaetothyriales</taxon>
        <taxon>Trichomeriaceae</taxon>
        <taxon>Lithohypha</taxon>
    </lineage>
</organism>
<evidence type="ECO:0000313" key="2">
    <source>
        <dbReference type="EMBL" id="KAK5096096.1"/>
    </source>
</evidence>
<proteinExistence type="predicted"/>
<evidence type="ECO:0000313" key="3">
    <source>
        <dbReference type="Proteomes" id="UP001345013"/>
    </source>
</evidence>
<dbReference type="EMBL" id="JAVRRG010000024">
    <property type="protein sequence ID" value="KAK5096096.1"/>
    <property type="molecule type" value="Genomic_DNA"/>
</dbReference>
<keyword evidence="3" id="KW-1185">Reference proteome</keyword>
<accession>A0ABR0KH58</accession>